<gene>
    <name evidence="3" type="ORF">LuPra_03351</name>
</gene>
<accession>A0A143PPP3</accession>
<feature type="chain" id="PRO_5007511781" description="Ice-binding protein C-terminal domain-containing protein" evidence="1">
    <location>
        <begin position="24"/>
        <end position="215"/>
    </location>
</feature>
<reference evidence="4" key="2">
    <citation type="submission" date="2016-04" db="EMBL/GenBank/DDBJ databases">
        <title>First Complete Genome Sequence of a Subdivision 6 Acidobacterium.</title>
        <authorList>
            <person name="Huang S."/>
            <person name="Vieira S."/>
            <person name="Bunk B."/>
            <person name="Riedel T."/>
            <person name="Sproeer C."/>
            <person name="Overmann J."/>
        </authorList>
    </citation>
    <scope>NUCLEOTIDE SEQUENCE [LARGE SCALE GENOMIC DNA]</scope>
    <source>
        <strain evidence="4">DSM 100886 HEG_-6_39</strain>
    </source>
</reference>
<proteinExistence type="predicted"/>
<dbReference type="NCBIfam" id="TIGR02595">
    <property type="entry name" value="PEP_CTERM"/>
    <property type="match status" value="1"/>
</dbReference>
<dbReference type="PATRIC" id="fig|1813736.3.peg.3559"/>
<dbReference type="Proteomes" id="UP000076079">
    <property type="component" value="Chromosome"/>
</dbReference>
<name>A0A143PPP3_LUTPR</name>
<dbReference type="AlphaFoldDB" id="A0A143PPP3"/>
<evidence type="ECO:0000256" key="1">
    <source>
        <dbReference type="SAM" id="SignalP"/>
    </source>
</evidence>
<evidence type="ECO:0000259" key="2">
    <source>
        <dbReference type="Pfam" id="PF07589"/>
    </source>
</evidence>
<reference evidence="3 4" key="1">
    <citation type="journal article" date="2016" name="Genome Announc.">
        <title>First Complete Genome Sequence of a Subdivision 6 Acidobacterium Strain.</title>
        <authorList>
            <person name="Huang S."/>
            <person name="Vieira S."/>
            <person name="Bunk B."/>
            <person name="Riedel T."/>
            <person name="Sproer C."/>
            <person name="Overmann J."/>
        </authorList>
    </citation>
    <scope>NUCLEOTIDE SEQUENCE [LARGE SCALE GENOMIC DNA]</scope>
    <source>
        <strain evidence="4">DSM 100886 HEG_-6_39</strain>
    </source>
</reference>
<evidence type="ECO:0000313" key="4">
    <source>
        <dbReference type="Proteomes" id="UP000076079"/>
    </source>
</evidence>
<evidence type="ECO:0000313" key="3">
    <source>
        <dbReference type="EMBL" id="AMY10123.1"/>
    </source>
</evidence>
<dbReference type="Pfam" id="PF07589">
    <property type="entry name" value="PEP-CTERM"/>
    <property type="match status" value="1"/>
</dbReference>
<keyword evidence="4" id="KW-1185">Reference proteome</keyword>
<dbReference type="InterPro" id="IPR013424">
    <property type="entry name" value="Ice-binding_C"/>
</dbReference>
<dbReference type="EMBL" id="CP015136">
    <property type="protein sequence ID" value="AMY10123.1"/>
    <property type="molecule type" value="Genomic_DNA"/>
</dbReference>
<protein>
    <recommendedName>
        <fullName evidence="2">Ice-binding protein C-terminal domain-containing protein</fullName>
    </recommendedName>
</protein>
<sequence precursor="true">MKMLPTLLAFALVSTVAVMPAQAAVIAVGPGAFGPGATLTTFNGLADGLEVDGLVVNGILFDYSLGAGSVVINGGPGVTNNIAPQNIVSIGANAGVLTLTLPGPVSTFGYGFALLNTIPVPAATTIRLFSGATDVGSLSYAGAPDPVFTGGFAGIQSTLLFNRVELTFNAVAAPAFALDNIRTSTAANVPEPGTMLLLTASLAVLGARVFRRSCS</sequence>
<organism evidence="3 4">
    <name type="scientific">Luteitalea pratensis</name>
    <dbReference type="NCBI Taxonomy" id="1855912"/>
    <lineage>
        <taxon>Bacteria</taxon>
        <taxon>Pseudomonadati</taxon>
        <taxon>Acidobacteriota</taxon>
        <taxon>Vicinamibacteria</taxon>
        <taxon>Vicinamibacterales</taxon>
        <taxon>Vicinamibacteraceae</taxon>
        <taxon>Luteitalea</taxon>
    </lineage>
</organism>
<keyword evidence="1" id="KW-0732">Signal</keyword>
<feature type="domain" description="Ice-binding protein C-terminal" evidence="2">
    <location>
        <begin position="189"/>
        <end position="212"/>
    </location>
</feature>
<feature type="signal peptide" evidence="1">
    <location>
        <begin position="1"/>
        <end position="23"/>
    </location>
</feature>
<dbReference type="KEGG" id="abac:LuPra_03351"/>